<protein>
    <submittedName>
        <fullName evidence="2">Phage_holin_3_7 domain containing protein</fullName>
    </submittedName>
</protein>
<dbReference type="Pfam" id="PF05449">
    <property type="entry name" value="Phage_holin_3_7"/>
    <property type="match status" value="1"/>
</dbReference>
<dbReference type="InterPro" id="IPR008473">
    <property type="entry name" value="Phage_holin_3_7"/>
</dbReference>
<evidence type="ECO:0000313" key="3">
    <source>
        <dbReference type="Proteomes" id="UP000197424"/>
    </source>
</evidence>
<keyword evidence="1" id="KW-0472">Membrane</keyword>
<gene>
    <name evidence="2" type="ORF">LHGZ1_1477</name>
</gene>
<accession>A0A248LHT0</accession>
<dbReference type="AlphaFoldDB" id="A0A248LHT0"/>
<evidence type="ECO:0000256" key="1">
    <source>
        <dbReference type="SAM" id="Phobius"/>
    </source>
</evidence>
<feature type="transmembrane region" description="Helical" evidence="1">
    <location>
        <begin position="6"/>
        <end position="23"/>
    </location>
</feature>
<feature type="transmembrane region" description="Helical" evidence="1">
    <location>
        <begin position="35"/>
        <end position="55"/>
    </location>
</feature>
<keyword evidence="1" id="KW-0812">Transmembrane</keyword>
<reference evidence="3" key="1">
    <citation type="submission" date="2017-06" db="EMBL/GenBank/DDBJ databases">
        <title>Whole genome sequence of Laribacter hongkongensis LHGZ1.</title>
        <authorList>
            <person name="Chen D."/>
            <person name="Wu H."/>
            <person name="Chen J."/>
        </authorList>
    </citation>
    <scope>NUCLEOTIDE SEQUENCE [LARGE SCALE GENOMIC DNA]</scope>
    <source>
        <strain evidence="3">LHGZ1</strain>
    </source>
</reference>
<dbReference type="RefSeq" id="WP_088860655.1">
    <property type="nucleotide sequence ID" value="NZ_CP022115.1"/>
</dbReference>
<dbReference type="EMBL" id="CP022115">
    <property type="protein sequence ID" value="ASJ24308.1"/>
    <property type="molecule type" value="Genomic_DNA"/>
</dbReference>
<dbReference type="Proteomes" id="UP000197424">
    <property type="component" value="Chromosome"/>
</dbReference>
<proteinExistence type="predicted"/>
<organism evidence="2 3">
    <name type="scientific">Laribacter hongkongensis</name>
    <dbReference type="NCBI Taxonomy" id="168471"/>
    <lineage>
        <taxon>Bacteria</taxon>
        <taxon>Pseudomonadati</taxon>
        <taxon>Pseudomonadota</taxon>
        <taxon>Betaproteobacteria</taxon>
        <taxon>Neisseriales</taxon>
        <taxon>Aquaspirillaceae</taxon>
        <taxon>Laribacter</taxon>
    </lineage>
</organism>
<dbReference type="OrthoDB" id="9182726at2"/>
<feature type="transmembrane region" description="Helical" evidence="1">
    <location>
        <begin position="61"/>
        <end position="79"/>
    </location>
</feature>
<sequence length="107" mass="11749">MPAIAIDLATALVCLLAALRLLLFTRGEARFRPYAALLAYLMTVAFASQAVLLVFGWIHGIGWPQFVLNLAFAGAVFAVRGNVVELYRPASGLPCRLVAILRRESWF</sequence>
<keyword evidence="1" id="KW-1133">Transmembrane helix</keyword>
<name>A0A248LHT0_9NEIS</name>
<evidence type="ECO:0000313" key="2">
    <source>
        <dbReference type="EMBL" id="ASJ24308.1"/>
    </source>
</evidence>